<evidence type="ECO:0000256" key="8">
    <source>
        <dbReference type="SAM" id="MobiDB-lite"/>
    </source>
</evidence>
<dbReference type="InterPro" id="IPR008271">
    <property type="entry name" value="Ser/Thr_kinase_AS"/>
</dbReference>
<accession>A0A2W2DVN0</accession>
<dbReference type="OrthoDB" id="3679634at2"/>
<reference evidence="10 11" key="1">
    <citation type="submission" date="2018-01" db="EMBL/GenBank/DDBJ databases">
        <title>Draft genome sequence of Nonomuraea sp. KC333.</title>
        <authorList>
            <person name="Sahin N."/>
            <person name="Saygin H."/>
            <person name="Ay H."/>
        </authorList>
    </citation>
    <scope>NUCLEOTIDE SEQUENCE [LARGE SCALE GENOMIC DNA]</scope>
    <source>
        <strain evidence="10 11">KC333</strain>
    </source>
</reference>
<sequence length="521" mass="55959">MVSDSNRLIAGRYQLLRELGRGGMGVVWEGHDTLLNRQVAIKEVLLPDGLPPGDREAQMVRTVREARTAAKLSHPSVVAIYDVVEDGGRPWVVMELLPYPSAEQVVASSGALPVREAAEVGRQVLSALKAAHAAGILHRDVKPSNILLADDGRAVLTDFGIATAEGDSSLTRTGMVTGSPSFLAPERVRADDAGPPSDLWSLGATLYACMVGRSPFERGDPMATLNALLNEEPDYRRIPPIMHPILRGLLRKEPQDRVDAEEADRLLAAIIAAKPAYADHDVPERKQGSGPGRALLAAAATVVLVLTGGTVAYFRTASPAEGAPRSAQPAAASSPLPSATATPSVPSTPTPSATPTVTRTPVRGRVTPAVRAWKSGDGWSIKRPAGWRGARGEAYAEWTRRDGNAHLGVQAIYVTVDVNQIIRDAEETLEQSAEQIVSRGRRTVDHQGTTAVEWEVSWTAPAAGAETGEPWVTPGIRYRELRRAVAVGDTAYLLSWTVPEAQWKRNRSLMRQVLTSFTVRA</sequence>
<feature type="domain" description="Protein kinase" evidence="9">
    <location>
        <begin position="13"/>
        <end position="267"/>
    </location>
</feature>
<keyword evidence="11" id="KW-1185">Reference proteome</keyword>
<evidence type="ECO:0000256" key="7">
    <source>
        <dbReference type="PROSITE-ProRule" id="PRU10141"/>
    </source>
</evidence>
<dbReference type="Gene3D" id="1.10.510.10">
    <property type="entry name" value="Transferase(Phosphotransferase) domain 1"/>
    <property type="match status" value="1"/>
</dbReference>
<feature type="region of interest" description="Disordered" evidence="8">
    <location>
        <begin position="320"/>
        <end position="369"/>
    </location>
</feature>
<dbReference type="PANTHER" id="PTHR43289">
    <property type="entry name" value="MITOGEN-ACTIVATED PROTEIN KINASE KINASE KINASE 20-RELATED"/>
    <property type="match status" value="1"/>
</dbReference>
<dbReference type="Proteomes" id="UP000249304">
    <property type="component" value="Unassembled WGS sequence"/>
</dbReference>
<keyword evidence="5" id="KW-0418">Kinase</keyword>
<dbReference type="InterPro" id="IPR011009">
    <property type="entry name" value="Kinase-like_dom_sf"/>
</dbReference>
<keyword evidence="3" id="KW-0808">Transferase</keyword>
<dbReference type="Gene3D" id="3.40.1000.10">
    <property type="entry name" value="Mog1/PsbP, alpha/beta/alpha sandwich"/>
    <property type="match status" value="1"/>
</dbReference>
<dbReference type="PROSITE" id="PS00108">
    <property type="entry name" value="PROTEIN_KINASE_ST"/>
    <property type="match status" value="1"/>
</dbReference>
<dbReference type="PROSITE" id="PS50011">
    <property type="entry name" value="PROTEIN_KINASE_DOM"/>
    <property type="match status" value="1"/>
</dbReference>
<dbReference type="SUPFAM" id="SSF56112">
    <property type="entry name" value="Protein kinase-like (PK-like)"/>
    <property type="match status" value="1"/>
</dbReference>
<dbReference type="InterPro" id="IPR017441">
    <property type="entry name" value="Protein_kinase_ATP_BS"/>
</dbReference>
<gene>
    <name evidence="10" type="ORF">C1J01_27505</name>
</gene>
<evidence type="ECO:0000259" key="9">
    <source>
        <dbReference type="PROSITE" id="PS50011"/>
    </source>
</evidence>
<dbReference type="CDD" id="cd14014">
    <property type="entry name" value="STKc_PknB_like"/>
    <property type="match status" value="1"/>
</dbReference>
<evidence type="ECO:0000256" key="6">
    <source>
        <dbReference type="ARBA" id="ARBA00022840"/>
    </source>
</evidence>
<evidence type="ECO:0000256" key="5">
    <source>
        <dbReference type="ARBA" id="ARBA00022777"/>
    </source>
</evidence>
<comment type="caution">
    <text evidence="10">The sequence shown here is derived from an EMBL/GenBank/DDBJ whole genome shotgun (WGS) entry which is preliminary data.</text>
</comment>
<dbReference type="Gene3D" id="3.30.200.20">
    <property type="entry name" value="Phosphorylase Kinase, domain 1"/>
    <property type="match status" value="1"/>
</dbReference>
<evidence type="ECO:0000256" key="2">
    <source>
        <dbReference type="ARBA" id="ARBA00022527"/>
    </source>
</evidence>
<dbReference type="GO" id="GO:0004674">
    <property type="term" value="F:protein serine/threonine kinase activity"/>
    <property type="evidence" value="ECO:0007669"/>
    <property type="project" value="UniProtKB-KW"/>
</dbReference>
<name>A0A2W2DVN0_9ACTN</name>
<dbReference type="InterPro" id="IPR000719">
    <property type="entry name" value="Prot_kinase_dom"/>
</dbReference>
<evidence type="ECO:0000313" key="10">
    <source>
        <dbReference type="EMBL" id="PZG14241.1"/>
    </source>
</evidence>
<keyword evidence="4 7" id="KW-0547">Nucleotide-binding</keyword>
<evidence type="ECO:0000256" key="1">
    <source>
        <dbReference type="ARBA" id="ARBA00012513"/>
    </source>
</evidence>
<dbReference type="PROSITE" id="PS00107">
    <property type="entry name" value="PROTEIN_KINASE_ATP"/>
    <property type="match status" value="1"/>
</dbReference>
<protein>
    <recommendedName>
        <fullName evidence="1">non-specific serine/threonine protein kinase</fullName>
        <ecNumber evidence="1">2.7.11.1</ecNumber>
    </recommendedName>
</protein>
<dbReference type="GO" id="GO:0005524">
    <property type="term" value="F:ATP binding"/>
    <property type="evidence" value="ECO:0007669"/>
    <property type="project" value="UniProtKB-UniRule"/>
</dbReference>
<evidence type="ECO:0000313" key="11">
    <source>
        <dbReference type="Proteomes" id="UP000249304"/>
    </source>
</evidence>
<keyword evidence="2" id="KW-0723">Serine/threonine-protein kinase</keyword>
<evidence type="ECO:0000256" key="3">
    <source>
        <dbReference type="ARBA" id="ARBA00022679"/>
    </source>
</evidence>
<evidence type="ECO:0000256" key="4">
    <source>
        <dbReference type="ARBA" id="ARBA00022741"/>
    </source>
</evidence>
<dbReference type="EMBL" id="POUD01000133">
    <property type="protein sequence ID" value="PZG14241.1"/>
    <property type="molecule type" value="Genomic_DNA"/>
</dbReference>
<organism evidence="10 11">
    <name type="scientific">Nonomuraea aridisoli</name>
    <dbReference type="NCBI Taxonomy" id="2070368"/>
    <lineage>
        <taxon>Bacteria</taxon>
        <taxon>Bacillati</taxon>
        <taxon>Actinomycetota</taxon>
        <taxon>Actinomycetes</taxon>
        <taxon>Streptosporangiales</taxon>
        <taxon>Streptosporangiaceae</taxon>
        <taxon>Nonomuraea</taxon>
    </lineage>
</organism>
<dbReference type="AlphaFoldDB" id="A0A2W2DVN0"/>
<dbReference type="RefSeq" id="WP_111181880.1">
    <property type="nucleotide sequence ID" value="NZ_POUD01000133.1"/>
</dbReference>
<feature type="binding site" evidence="7">
    <location>
        <position position="42"/>
    </location>
    <ligand>
        <name>ATP</name>
        <dbReference type="ChEBI" id="CHEBI:30616"/>
    </ligand>
</feature>
<feature type="compositionally biased region" description="Low complexity" evidence="8">
    <location>
        <begin position="323"/>
        <end position="369"/>
    </location>
</feature>
<keyword evidence="6 7" id="KW-0067">ATP-binding</keyword>
<dbReference type="SMART" id="SM00220">
    <property type="entry name" value="S_TKc"/>
    <property type="match status" value="1"/>
</dbReference>
<proteinExistence type="predicted"/>
<dbReference type="PANTHER" id="PTHR43289:SF6">
    <property type="entry name" value="SERINE_THREONINE-PROTEIN KINASE NEKL-3"/>
    <property type="match status" value="1"/>
</dbReference>
<dbReference type="EC" id="2.7.11.1" evidence="1"/>
<dbReference type="Pfam" id="PF00069">
    <property type="entry name" value="Pkinase"/>
    <property type="match status" value="1"/>
</dbReference>